<dbReference type="Proteomes" id="UP000053660">
    <property type="component" value="Unassembled WGS sequence"/>
</dbReference>
<gene>
    <name evidence="2" type="ORF">OESDEN_07404</name>
</gene>
<dbReference type="EMBL" id="KN551190">
    <property type="protein sequence ID" value="KHJ92701.1"/>
    <property type="molecule type" value="Genomic_DNA"/>
</dbReference>
<feature type="region of interest" description="Disordered" evidence="1">
    <location>
        <begin position="26"/>
        <end position="173"/>
    </location>
</feature>
<evidence type="ECO:0000256" key="1">
    <source>
        <dbReference type="SAM" id="MobiDB-lite"/>
    </source>
</evidence>
<keyword evidence="3" id="KW-1185">Reference proteome</keyword>
<feature type="compositionally biased region" description="Polar residues" evidence="1">
    <location>
        <begin position="212"/>
        <end position="221"/>
    </location>
</feature>
<sequence>MQCCNICKTNGIDEFVVDPGNVEASSKIADTAQSEDSFNDENDVDKPSTRATKVWKPRKNPATLATSSTTASQSPTTTIYTTRRTWTATARPDGPQTTVTPTFETPRTTRRRWTTTTTTEEPATTETTVTRRPTTRRTSTTERTTSSEASTTSRSTAEPTTTHSTTITTRATITTQPKLSTTLATEEFEYEIVEVEVDENGNEIASEKVESQGKTANNTNSEAKKESASPPDAERWKGRQRPLEKQSSAKDKVREERRRLVEEQKRALNLPPDTEVEYVDGDTTRKPDDYEEDADYLGKETQHS</sequence>
<dbReference type="OrthoDB" id="5877335at2759"/>
<dbReference type="AlphaFoldDB" id="A0A0B1T9A1"/>
<feature type="compositionally biased region" description="Low complexity" evidence="1">
    <location>
        <begin position="62"/>
        <end position="106"/>
    </location>
</feature>
<organism evidence="2 3">
    <name type="scientific">Oesophagostomum dentatum</name>
    <name type="common">Nodular worm</name>
    <dbReference type="NCBI Taxonomy" id="61180"/>
    <lineage>
        <taxon>Eukaryota</taxon>
        <taxon>Metazoa</taxon>
        <taxon>Ecdysozoa</taxon>
        <taxon>Nematoda</taxon>
        <taxon>Chromadorea</taxon>
        <taxon>Rhabditida</taxon>
        <taxon>Rhabditina</taxon>
        <taxon>Rhabditomorpha</taxon>
        <taxon>Strongyloidea</taxon>
        <taxon>Strongylidae</taxon>
        <taxon>Oesophagostomum</taxon>
    </lineage>
</organism>
<proteinExistence type="predicted"/>
<evidence type="ECO:0000313" key="2">
    <source>
        <dbReference type="EMBL" id="KHJ92701.1"/>
    </source>
</evidence>
<reference evidence="2 3" key="1">
    <citation type="submission" date="2014-03" db="EMBL/GenBank/DDBJ databases">
        <title>Draft genome of the hookworm Oesophagostomum dentatum.</title>
        <authorList>
            <person name="Mitreva M."/>
        </authorList>
    </citation>
    <scope>NUCLEOTIDE SEQUENCE [LARGE SCALE GENOMIC DNA]</scope>
    <source>
        <strain evidence="2 3">OD-Hann</strain>
    </source>
</reference>
<accession>A0A0B1T9A1</accession>
<feature type="region of interest" description="Disordered" evidence="1">
    <location>
        <begin position="195"/>
        <end position="304"/>
    </location>
</feature>
<protein>
    <submittedName>
        <fullName evidence="2">Uncharacterized protein</fullName>
    </submittedName>
</protein>
<evidence type="ECO:0000313" key="3">
    <source>
        <dbReference type="Proteomes" id="UP000053660"/>
    </source>
</evidence>
<feature type="compositionally biased region" description="Basic and acidic residues" evidence="1">
    <location>
        <begin position="222"/>
        <end position="266"/>
    </location>
</feature>
<feature type="compositionally biased region" description="Low complexity" evidence="1">
    <location>
        <begin position="114"/>
        <end position="173"/>
    </location>
</feature>
<name>A0A0B1T9A1_OESDE</name>